<dbReference type="PROSITE" id="PS51450">
    <property type="entry name" value="LRR"/>
    <property type="match status" value="2"/>
</dbReference>
<dbReference type="RefSeq" id="XP_044366323.1">
    <property type="nucleotide sequence ID" value="XM_044510388.1"/>
</dbReference>
<dbReference type="Proteomes" id="UP000019116">
    <property type="component" value="Chromosome 4A"/>
</dbReference>
<dbReference type="SMART" id="SM00365">
    <property type="entry name" value="LRR_SD22"/>
    <property type="match status" value="7"/>
</dbReference>
<gene>
    <name evidence="17" type="primary">LOC123088196</name>
</gene>
<dbReference type="Gramene" id="TraesCS4A03G1044200.2">
    <property type="protein sequence ID" value="TraesCS4A03G1044200.2.CDS1"/>
    <property type="gene ID" value="TraesCS4A03G1044200"/>
</dbReference>
<dbReference type="Gramene" id="TraesMAC4A03G02193050.1">
    <property type="protein sequence ID" value="TraesMAC4A03G02193050.1.CDS1"/>
    <property type="gene ID" value="TraesMAC4A03G02193050"/>
</dbReference>
<evidence type="ECO:0000256" key="5">
    <source>
        <dbReference type="ARBA" id="ARBA00022626"/>
    </source>
</evidence>
<reference evidence="17" key="1">
    <citation type="submission" date="2018-08" db="EMBL/GenBank/DDBJ databases">
        <authorList>
            <person name="Rossello M."/>
        </authorList>
    </citation>
    <scope>NUCLEOTIDE SEQUENCE [LARGE SCALE GENOMIC DNA]</scope>
    <source>
        <strain evidence="17">cv. Chinese Spring</strain>
    </source>
</reference>
<dbReference type="InterPro" id="IPR055414">
    <property type="entry name" value="LRR_R13L4/SHOC2-like"/>
</dbReference>
<dbReference type="FunFam" id="3.80.10.10:FF:001347">
    <property type="entry name" value="LRR receptor-like serine/threonine-protein kinase GSO2"/>
    <property type="match status" value="1"/>
</dbReference>
<evidence type="ECO:0000256" key="14">
    <source>
        <dbReference type="SAM" id="SignalP"/>
    </source>
</evidence>
<dbReference type="Gramene" id="TraesARI4A03G02233070.1">
    <property type="protein sequence ID" value="TraesARI4A03G02233070.1.CDS1"/>
    <property type="gene ID" value="TraesARI4A03G02233070"/>
</dbReference>
<keyword evidence="10 13" id="KW-0472">Membrane</keyword>
<dbReference type="Gene3D" id="3.80.10.10">
    <property type="entry name" value="Ribonuclease Inhibitor"/>
    <property type="match status" value="4"/>
</dbReference>
<dbReference type="GeneID" id="123088196"/>
<dbReference type="PANTHER" id="PTHR48063:SF9">
    <property type="entry name" value="LRR PROTEIN WM1.10"/>
    <property type="match status" value="1"/>
</dbReference>
<dbReference type="SUPFAM" id="SSF52058">
    <property type="entry name" value="L domain-like"/>
    <property type="match status" value="2"/>
</dbReference>
<evidence type="ECO:0000256" key="1">
    <source>
        <dbReference type="ARBA" id="ARBA00004251"/>
    </source>
</evidence>
<dbReference type="Gramene" id="TraesSTA4A03G02192310.1">
    <property type="protein sequence ID" value="TraesSTA4A03G02192310.1.CDS1"/>
    <property type="gene ID" value="TraesSTA4A03G02192310"/>
</dbReference>
<sequence length="1003" mass="110192">MHHTAVLLLLTIINATSFFTGDAPQPPSFHGGSCIAAERTALLSFKEGITSDPAGLLASWRGQDCCRWRGVNCSNQTGHIIGLRLRTPSPNVFKDPCDGNSLLGEVSHSLLSLEHLEHLDLSMNCLFGPNGSFPEFLGQMRNLRYLNLTGLTMFTGRVPPQLGNLSKMQYLSIGQAGSRSQMYSDDITWLTNLRLLQHVSIGGINLSGIHDWPHMLNMIPSLRVISLSGCSLQSTNQSLPYLNLTRLEKLDLSWNTFDHSIATSWFWKATSLKYLNLQANRLSGQFPDALGNMTSLQVLDVSTNWNKYLMMTGNLKNLCSLNILDFSNNEINGDIAVMMGGLPECAWESLQELDFSYNSFTGTLPNLIGTFSSLRRLELSNNNLTGSVPPGIGNLTFLTALDLSNNRFSGSVPSEIGSLINLSSLDLSNNNFSGIVPSEIGALSDLTSLVLSKNNFSGVITETHFAGLKGLKNIDLSSNSLKIEVDSDWLPPFRLESALFSSCRMGPLFPAWLQWQQEITKLDISSTALVDKIPDWFWSTFSRVTYLDMSDNQISGNLPAHLDDMAFEELYLSSNRLTGPIPPFPGNITVFDISNNSFSGTLPSNLEAVELQTLLMYSNQIGGSIPESMCKLQMLGDLDLSSNLLEGGIPQCFENISISYLLLSNNSLSDTFPTFLHNGKSLEFLDLAWNKFYGRIPTWIGELRRLRFVRLSHNTFSGTIPVEITALSYLQYLDLSGNNISGVIPLHLSNLTGMTRKGFMPISGTDIGPSDLGSVTVTGQFGALLSIITKGQELRYGGTLAYFVSIDLSGNSLSGEIPMDITSLDALINLNLSSNHLSGNIPSKIGDLRSLESLDLSQNKLSGEIPSSLSSLTSLSYLNMSYNSLSGRVPSGHQLDTLSADNPALMYIGNNGLCGPPLQKNCSGNGTVFHGHLGSSNREFEPLTFYFGLVLGLVAGLWSVFCTFLFKKTWRIAYFQLFDELFDRIYVYVVVKWASFTRKTDEE</sequence>
<evidence type="ECO:0000256" key="8">
    <source>
        <dbReference type="ARBA" id="ARBA00022737"/>
    </source>
</evidence>
<evidence type="ECO:0000256" key="10">
    <source>
        <dbReference type="ARBA" id="ARBA00023136"/>
    </source>
</evidence>
<feature type="domain" description="Disease resistance R13L4/SHOC-2-like LRR" evidence="16">
    <location>
        <begin position="366"/>
        <end position="525"/>
    </location>
</feature>
<feature type="domain" description="Leucine-rich repeat-containing N-terminal plant-type" evidence="15">
    <location>
        <begin position="37"/>
        <end position="74"/>
    </location>
</feature>
<evidence type="ECO:0000256" key="13">
    <source>
        <dbReference type="SAM" id="Phobius"/>
    </source>
</evidence>
<keyword evidence="7 14" id="KW-0732">Signal</keyword>
<evidence type="ECO:0000259" key="16">
    <source>
        <dbReference type="Pfam" id="PF23598"/>
    </source>
</evidence>
<keyword evidence="4" id="KW-0433">Leucine-rich repeat</keyword>
<dbReference type="GO" id="GO:0005886">
    <property type="term" value="C:plasma membrane"/>
    <property type="evidence" value="ECO:0007669"/>
    <property type="project" value="UniProtKB-SubCell"/>
</dbReference>
<organism evidence="17">
    <name type="scientific">Triticum aestivum</name>
    <name type="common">Wheat</name>
    <dbReference type="NCBI Taxonomy" id="4565"/>
    <lineage>
        <taxon>Eukaryota</taxon>
        <taxon>Viridiplantae</taxon>
        <taxon>Streptophyta</taxon>
        <taxon>Embryophyta</taxon>
        <taxon>Tracheophyta</taxon>
        <taxon>Spermatophyta</taxon>
        <taxon>Magnoliopsida</taxon>
        <taxon>Liliopsida</taxon>
        <taxon>Poales</taxon>
        <taxon>Poaceae</taxon>
        <taxon>BOP clade</taxon>
        <taxon>Pooideae</taxon>
        <taxon>Triticodae</taxon>
        <taxon>Triticeae</taxon>
        <taxon>Triticinae</taxon>
        <taxon>Triticum</taxon>
    </lineage>
</organism>
<dbReference type="OMA" id="NNLASWH"/>
<dbReference type="PANTHER" id="PTHR48063">
    <property type="entry name" value="LRR RECEPTOR-LIKE KINASE"/>
    <property type="match status" value="1"/>
</dbReference>
<keyword evidence="12" id="KW-0325">Glycoprotein</keyword>
<dbReference type="Gramene" id="TraesNOR4A03G02213380.2">
    <property type="protein sequence ID" value="TraesNOR4A03G02213380.2.CDS1"/>
    <property type="gene ID" value="TraesNOR4A03G02213380"/>
</dbReference>
<accession>A0A3B6I5M6</accession>
<evidence type="ECO:0000256" key="2">
    <source>
        <dbReference type="ARBA" id="ARBA00009592"/>
    </source>
</evidence>
<dbReference type="STRING" id="4565.A0A3B6I5M6"/>
<dbReference type="Gramene" id="TraesCS4A02G421800.2">
    <property type="protein sequence ID" value="TraesCS4A02G421800.2.cds1"/>
    <property type="gene ID" value="TraesCS4A02G421800"/>
</dbReference>
<keyword evidence="3" id="KW-1003">Cell membrane</keyword>
<evidence type="ECO:0000256" key="11">
    <source>
        <dbReference type="ARBA" id="ARBA00023170"/>
    </source>
</evidence>
<dbReference type="Pfam" id="PF13855">
    <property type="entry name" value="LRR_8"/>
    <property type="match status" value="2"/>
</dbReference>
<dbReference type="InterPro" id="IPR046956">
    <property type="entry name" value="RLP23-like"/>
</dbReference>
<dbReference type="PaxDb" id="4565-Traes_4AL_CB8B79E3A.1"/>
<comment type="similarity">
    <text evidence="2">Belongs to the RLP family.</text>
</comment>
<evidence type="ECO:0000256" key="6">
    <source>
        <dbReference type="ARBA" id="ARBA00022692"/>
    </source>
</evidence>
<name>A0A3B6I5M6_WHEAT</name>
<comment type="subcellular location">
    <subcellularLocation>
        <location evidence="1">Cell membrane</location>
        <topology evidence="1">Single-pass type I membrane protein</topology>
    </subcellularLocation>
</comment>
<protein>
    <submittedName>
        <fullName evidence="17">Uncharacterized protein</fullName>
    </submittedName>
</protein>
<dbReference type="Pfam" id="PF13516">
    <property type="entry name" value="LRR_6"/>
    <property type="match status" value="1"/>
</dbReference>
<dbReference type="GO" id="GO:0009742">
    <property type="term" value="P:brassinosteroid mediated signaling pathway"/>
    <property type="evidence" value="ECO:0007669"/>
    <property type="project" value="UniProtKB-KW"/>
</dbReference>
<dbReference type="InterPro" id="IPR001611">
    <property type="entry name" value="Leu-rich_rpt"/>
</dbReference>
<dbReference type="Pfam" id="PF00560">
    <property type="entry name" value="LRR_1"/>
    <property type="match status" value="6"/>
</dbReference>
<dbReference type="EnsemblPlants" id="TraesCS4A02G421800.2">
    <property type="protein sequence ID" value="TraesCS4A02G421800.2.cds1"/>
    <property type="gene ID" value="TraesCS4A02G421800"/>
</dbReference>
<dbReference type="Pfam" id="PF23598">
    <property type="entry name" value="LRR_14"/>
    <property type="match status" value="1"/>
</dbReference>
<evidence type="ECO:0000256" key="9">
    <source>
        <dbReference type="ARBA" id="ARBA00022989"/>
    </source>
</evidence>
<evidence type="ECO:0000256" key="12">
    <source>
        <dbReference type="ARBA" id="ARBA00023180"/>
    </source>
</evidence>
<dbReference type="FunFam" id="3.80.10.10:FF:000095">
    <property type="entry name" value="LRR receptor-like serine/threonine-protein kinase GSO1"/>
    <property type="match status" value="1"/>
</dbReference>
<proteinExistence type="inferred from homology"/>
<dbReference type="InterPro" id="IPR032675">
    <property type="entry name" value="LRR_dom_sf"/>
</dbReference>
<dbReference type="Gramene" id="TraesLAC4A03G02151510.1">
    <property type="protein sequence ID" value="TraesLAC4A03G02151510.1.CDS1"/>
    <property type="gene ID" value="TraesLAC4A03G02151510"/>
</dbReference>
<dbReference type="FunFam" id="3.80.10.10:FF:000649">
    <property type="entry name" value="Leucine Rich Repeat family protein"/>
    <property type="match status" value="1"/>
</dbReference>
<evidence type="ECO:0000256" key="3">
    <source>
        <dbReference type="ARBA" id="ARBA00022475"/>
    </source>
</evidence>
<feature type="signal peptide" evidence="14">
    <location>
        <begin position="1"/>
        <end position="17"/>
    </location>
</feature>
<dbReference type="SMART" id="SM00369">
    <property type="entry name" value="LRR_TYP"/>
    <property type="match status" value="7"/>
</dbReference>
<feature type="transmembrane region" description="Helical" evidence="13">
    <location>
        <begin position="945"/>
        <end position="966"/>
    </location>
</feature>
<keyword evidence="11" id="KW-0675">Receptor</keyword>
<keyword evidence="6 13" id="KW-0812">Transmembrane</keyword>
<dbReference type="Gramene" id="TraesJAG4A03G02195970.1">
    <property type="protein sequence ID" value="TraesJAG4A03G02195970.1.CDS1"/>
    <property type="gene ID" value="TraesJAG4A03G02195970"/>
</dbReference>
<keyword evidence="18" id="KW-1185">Reference proteome</keyword>
<dbReference type="OrthoDB" id="693134at2759"/>
<keyword evidence="5" id="KW-1070">Brassinosteroid signaling pathway</keyword>
<evidence type="ECO:0000313" key="18">
    <source>
        <dbReference type="Proteomes" id="UP000019116"/>
    </source>
</evidence>
<evidence type="ECO:0000259" key="15">
    <source>
        <dbReference type="Pfam" id="PF08263"/>
    </source>
</evidence>
<evidence type="ECO:0000313" key="17">
    <source>
        <dbReference type="EnsemblPlants" id="TraesCS4A02G421800.2.cds1"/>
    </source>
</evidence>
<dbReference type="KEGG" id="taes:123088196"/>
<dbReference type="Gramene" id="TraesNOR4A03G02213380.1">
    <property type="protein sequence ID" value="TraesNOR4A03G02213380.1.CDS1"/>
    <property type="gene ID" value="TraesNOR4A03G02213380"/>
</dbReference>
<dbReference type="InterPro" id="IPR013210">
    <property type="entry name" value="LRR_N_plant-typ"/>
</dbReference>
<dbReference type="Gramene" id="TraesSYM4A03G02222910.1">
    <property type="protein sequence ID" value="TraesSYM4A03G02222910.1.CDS1"/>
    <property type="gene ID" value="TraesSYM4A03G02222910"/>
</dbReference>
<keyword evidence="8" id="KW-0677">Repeat</keyword>
<dbReference type="FunFam" id="3.80.10.10:FF:000221">
    <property type="entry name" value="Leucine-rich repeat receptor-like protein kinase PXL1"/>
    <property type="match status" value="1"/>
</dbReference>
<evidence type="ECO:0000256" key="4">
    <source>
        <dbReference type="ARBA" id="ARBA00022614"/>
    </source>
</evidence>
<dbReference type="Gramene" id="TraesJUL4A03G02215280.1">
    <property type="protein sequence ID" value="TraesJUL4A03G02215280.1.CDS1"/>
    <property type="gene ID" value="TraesJUL4A03G02215280"/>
</dbReference>
<dbReference type="PRINTS" id="PR00019">
    <property type="entry name" value="LEURICHRPT"/>
</dbReference>
<dbReference type="SUPFAM" id="SSF52047">
    <property type="entry name" value="RNI-like"/>
    <property type="match status" value="1"/>
</dbReference>
<feature type="chain" id="PRO_5043175564" evidence="14">
    <location>
        <begin position="18"/>
        <end position="1003"/>
    </location>
</feature>
<evidence type="ECO:0000256" key="7">
    <source>
        <dbReference type="ARBA" id="ARBA00022729"/>
    </source>
</evidence>
<dbReference type="SMR" id="A0A3B6I5M6"/>
<keyword evidence="9 13" id="KW-1133">Transmembrane helix</keyword>
<dbReference type="InterPro" id="IPR003591">
    <property type="entry name" value="Leu-rich_rpt_typical-subtyp"/>
</dbReference>
<dbReference type="AlphaFoldDB" id="A0A3B6I5M6"/>
<dbReference type="Pfam" id="PF08263">
    <property type="entry name" value="LRRNT_2"/>
    <property type="match status" value="1"/>
</dbReference>
<dbReference type="FunFam" id="3.80.10.10:FF:000111">
    <property type="entry name" value="LRR receptor-like serine/threonine-protein kinase ERECTA"/>
    <property type="match status" value="1"/>
</dbReference>
<reference evidence="17" key="2">
    <citation type="submission" date="2018-10" db="UniProtKB">
        <authorList>
            <consortium name="EnsemblPlants"/>
        </authorList>
    </citation>
    <scope>IDENTIFICATION</scope>
</reference>